<evidence type="ECO:0000256" key="5">
    <source>
        <dbReference type="ARBA" id="ARBA00022927"/>
    </source>
</evidence>
<comment type="similarity">
    <text evidence="1">Belongs to the ATG10 family.</text>
</comment>
<dbReference type="GO" id="GO:0032446">
    <property type="term" value="P:protein modification by small protein conjugation"/>
    <property type="evidence" value="ECO:0007669"/>
    <property type="project" value="TreeGrafter"/>
</dbReference>
<evidence type="ECO:0000256" key="4">
    <source>
        <dbReference type="ARBA" id="ARBA00022786"/>
    </source>
</evidence>
<dbReference type="PANTHER" id="PTHR14957:SF1">
    <property type="entry name" value="UBIQUITIN-LIKE-CONJUGATING ENZYME ATG10"/>
    <property type="match status" value="1"/>
</dbReference>
<protein>
    <recommendedName>
        <fullName evidence="2">Ubiquitin-like-conjugating enzyme ATG10</fullName>
    </recommendedName>
    <alternativeName>
        <fullName evidence="7">Autophagy-related protein 10</fullName>
    </alternativeName>
</protein>
<evidence type="ECO:0000256" key="1">
    <source>
        <dbReference type="ARBA" id="ARBA00005696"/>
    </source>
</evidence>
<dbReference type="PANTHER" id="PTHR14957">
    <property type="entry name" value="UBIQUITIN-LIKE-CONJUGATING ENZYME ATG10"/>
    <property type="match status" value="1"/>
</dbReference>
<dbReference type="InterPro" id="IPR007135">
    <property type="entry name" value="Atg3/Atg10"/>
</dbReference>
<gene>
    <name evidence="8" type="ORF">RIB2604_01006280</name>
</gene>
<dbReference type="GO" id="GO:0015031">
    <property type="term" value="P:protein transport"/>
    <property type="evidence" value="ECO:0007669"/>
    <property type="project" value="UniProtKB-KW"/>
</dbReference>
<keyword evidence="4" id="KW-0833">Ubl conjugation pathway</keyword>
<evidence type="ECO:0000256" key="3">
    <source>
        <dbReference type="ARBA" id="ARBA00022679"/>
    </source>
</evidence>
<dbReference type="GO" id="GO:0000045">
    <property type="term" value="P:autophagosome assembly"/>
    <property type="evidence" value="ECO:0007669"/>
    <property type="project" value="TreeGrafter"/>
</dbReference>
<reference evidence="8 9" key="1">
    <citation type="journal article" date="2016" name="DNA Res.">
        <title>Genome sequence of Aspergillus luchuensis NBRC 4314.</title>
        <authorList>
            <person name="Yamada O."/>
            <person name="Machida M."/>
            <person name="Hosoyama A."/>
            <person name="Goto M."/>
            <person name="Takahashi T."/>
            <person name="Futagami T."/>
            <person name="Yamagata Y."/>
            <person name="Takeuchi M."/>
            <person name="Kobayashi T."/>
            <person name="Koike H."/>
            <person name="Abe K."/>
            <person name="Asai K."/>
            <person name="Arita M."/>
            <person name="Fujita N."/>
            <person name="Fukuda K."/>
            <person name="Higa K."/>
            <person name="Horikawa H."/>
            <person name="Ishikawa T."/>
            <person name="Jinno K."/>
            <person name="Kato Y."/>
            <person name="Kirimura K."/>
            <person name="Mizutani O."/>
            <person name="Nakasone K."/>
            <person name="Sano M."/>
            <person name="Shiraishi Y."/>
            <person name="Tsukahara M."/>
            <person name="Gomi K."/>
        </authorList>
    </citation>
    <scope>NUCLEOTIDE SEQUENCE [LARGE SCALE GENOMIC DNA]</scope>
    <source>
        <strain evidence="8 9">RIB 2604</strain>
    </source>
</reference>
<dbReference type="Pfam" id="PF03987">
    <property type="entry name" value="Autophagy_act_C"/>
    <property type="match status" value="1"/>
</dbReference>
<name>A0A146F6V4_ASPKA</name>
<evidence type="ECO:0000256" key="6">
    <source>
        <dbReference type="ARBA" id="ARBA00023006"/>
    </source>
</evidence>
<comment type="caution">
    <text evidence="8">The sequence shown here is derived from an EMBL/GenBank/DDBJ whole genome shotgun (WGS) entry which is preliminary data.</text>
</comment>
<organism evidence="8 9">
    <name type="scientific">Aspergillus kawachii</name>
    <name type="common">White koji mold</name>
    <name type="synonym">Aspergillus awamori var. kawachi</name>
    <dbReference type="NCBI Taxonomy" id="1069201"/>
    <lineage>
        <taxon>Eukaryota</taxon>
        <taxon>Fungi</taxon>
        <taxon>Dikarya</taxon>
        <taxon>Ascomycota</taxon>
        <taxon>Pezizomycotina</taxon>
        <taxon>Eurotiomycetes</taxon>
        <taxon>Eurotiomycetidae</taxon>
        <taxon>Eurotiales</taxon>
        <taxon>Aspergillaceae</taxon>
        <taxon>Aspergillus</taxon>
        <taxon>Aspergillus subgen. Circumdati</taxon>
    </lineage>
</organism>
<evidence type="ECO:0000313" key="8">
    <source>
        <dbReference type="EMBL" id="GAT21736.1"/>
    </source>
</evidence>
<dbReference type="GO" id="GO:0000422">
    <property type="term" value="P:autophagy of mitochondrion"/>
    <property type="evidence" value="ECO:0007669"/>
    <property type="project" value="TreeGrafter"/>
</dbReference>
<accession>A0A146F6V4</accession>
<keyword evidence="5" id="KW-0653">Protein transport</keyword>
<keyword evidence="5" id="KW-0813">Transport</keyword>
<sequence length="302" mass="33705">MSRPQLRREGLQPENGLVSQPTSLTNWIAVLWGVQNQCFCNADASAALVCRSVVGLHRVFTSRMASSLSSRPTLSGFPLLTAEEFETACHAFLDRIHVVDDTKVGWSSIRLDQRATGPILSIARDIGHVGTRDRDEPLPDPEMIEELQWEASEEDPEALIRAPETSVRLQVIYYILLSPTYHVPVLYFQLRQDNHPGPLGIDAVYQHLVPEQYRKELQSIGIMGGISFGYHPDSGTPAFFVHPCQTTDAMRHIAGQLCLTPETYLMIWLGLVGNRLGLQLPKELFTVEGMRTFQGTASHSLD</sequence>
<dbReference type="GO" id="GO:0005829">
    <property type="term" value="C:cytosol"/>
    <property type="evidence" value="ECO:0007669"/>
    <property type="project" value="TreeGrafter"/>
</dbReference>
<reference evidence="9" key="2">
    <citation type="submission" date="2016-02" db="EMBL/GenBank/DDBJ databases">
        <title>Genome sequencing of Aspergillus luchuensis NBRC 4314.</title>
        <authorList>
            <person name="Yamada O."/>
        </authorList>
    </citation>
    <scope>NUCLEOTIDE SEQUENCE [LARGE SCALE GENOMIC DNA]</scope>
    <source>
        <strain evidence="9">RIB 2604</strain>
    </source>
</reference>
<evidence type="ECO:0000313" key="9">
    <source>
        <dbReference type="Proteomes" id="UP000075230"/>
    </source>
</evidence>
<dbReference type="AlphaFoldDB" id="A0A146F6V4"/>
<dbReference type="VEuPathDB" id="FungiDB:ASPFODRAFT_140243"/>
<dbReference type="Proteomes" id="UP000075230">
    <property type="component" value="Unassembled WGS sequence"/>
</dbReference>
<keyword evidence="3" id="KW-0808">Transferase</keyword>
<dbReference type="Gene3D" id="3.30.1460.50">
    <property type="match status" value="1"/>
</dbReference>
<dbReference type="GO" id="GO:0061651">
    <property type="term" value="F:Atg12 conjugating enzyme activity"/>
    <property type="evidence" value="ECO:0007669"/>
    <property type="project" value="TreeGrafter"/>
</dbReference>
<evidence type="ECO:0000256" key="7">
    <source>
        <dbReference type="ARBA" id="ARBA00029833"/>
    </source>
</evidence>
<proteinExistence type="inferred from homology"/>
<evidence type="ECO:0000256" key="2">
    <source>
        <dbReference type="ARBA" id="ARBA00021099"/>
    </source>
</evidence>
<keyword evidence="6" id="KW-0072">Autophagy</keyword>
<dbReference type="EMBL" id="BCWF01000010">
    <property type="protein sequence ID" value="GAT21736.1"/>
    <property type="molecule type" value="Genomic_DNA"/>
</dbReference>